<dbReference type="PANTHER" id="PTHR30627">
    <property type="entry name" value="PEPTIDOGLYCAN D,D-TRANSPEPTIDASE"/>
    <property type="match status" value="1"/>
</dbReference>
<protein>
    <submittedName>
        <fullName evidence="7">Penicillin-binding transpeptidase domain-containing protein</fullName>
    </submittedName>
</protein>
<comment type="subcellular location">
    <subcellularLocation>
        <location evidence="1">Membrane</location>
    </subcellularLocation>
</comment>
<reference evidence="7 8" key="1">
    <citation type="journal article" date="2021" name="ISME Commun">
        <title>Automated analysis of genomic sequences facilitates high-throughput and comprehensive description of bacteria.</title>
        <authorList>
            <person name="Hitch T.C.A."/>
        </authorList>
    </citation>
    <scope>NUCLEOTIDE SEQUENCE [LARGE SCALE GENOMIC DNA]</scope>
    <source>
        <strain evidence="7 8">Sanger_109</strain>
    </source>
</reference>
<comment type="similarity">
    <text evidence="2">Belongs to the transpeptidase family.</text>
</comment>
<evidence type="ECO:0000256" key="1">
    <source>
        <dbReference type="ARBA" id="ARBA00004370"/>
    </source>
</evidence>
<dbReference type="EMBL" id="JAOQJQ010000001">
    <property type="protein sequence ID" value="MCU6760924.1"/>
    <property type="molecule type" value="Genomic_DNA"/>
</dbReference>
<evidence type="ECO:0000259" key="6">
    <source>
        <dbReference type="Pfam" id="PF03717"/>
    </source>
</evidence>
<dbReference type="SUPFAM" id="SSF56519">
    <property type="entry name" value="Penicillin binding protein dimerisation domain"/>
    <property type="match status" value="1"/>
</dbReference>
<evidence type="ECO:0000256" key="2">
    <source>
        <dbReference type="ARBA" id="ARBA00007171"/>
    </source>
</evidence>
<feature type="region of interest" description="Disordered" evidence="4">
    <location>
        <begin position="608"/>
        <end position="653"/>
    </location>
</feature>
<proteinExistence type="inferred from homology"/>
<feature type="domain" description="Penicillin-binding protein transpeptidase" evidence="5">
    <location>
        <begin position="269"/>
        <end position="595"/>
    </location>
</feature>
<keyword evidence="3" id="KW-0472">Membrane</keyword>
<gene>
    <name evidence="7" type="ORF">OCV88_01070</name>
</gene>
<accession>A0ABT2TFG3</accession>
<dbReference type="InterPro" id="IPR005311">
    <property type="entry name" value="PBP_dimer"/>
</dbReference>
<dbReference type="InterPro" id="IPR050515">
    <property type="entry name" value="Beta-lactam/transpept"/>
</dbReference>
<dbReference type="InterPro" id="IPR001460">
    <property type="entry name" value="PCN-bd_Tpept"/>
</dbReference>
<feature type="domain" description="Penicillin-binding protein dimerisation" evidence="6">
    <location>
        <begin position="62"/>
        <end position="221"/>
    </location>
</feature>
<dbReference type="PANTHER" id="PTHR30627:SF1">
    <property type="entry name" value="PEPTIDOGLYCAN D,D-TRANSPEPTIDASE FTSI"/>
    <property type="match status" value="1"/>
</dbReference>
<dbReference type="InterPro" id="IPR036138">
    <property type="entry name" value="PBP_dimer_sf"/>
</dbReference>
<name>A0ABT2TFG3_9FIRM</name>
<evidence type="ECO:0000313" key="7">
    <source>
        <dbReference type="EMBL" id="MCU6760924.1"/>
    </source>
</evidence>
<dbReference type="Proteomes" id="UP001652442">
    <property type="component" value="Unassembled WGS sequence"/>
</dbReference>
<comment type="caution">
    <text evidence="7">The sequence shown here is derived from an EMBL/GenBank/DDBJ whole genome shotgun (WGS) entry which is preliminary data.</text>
</comment>
<dbReference type="RefSeq" id="WP_158423802.1">
    <property type="nucleotide sequence ID" value="NZ_JAOQJQ010000001.1"/>
</dbReference>
<dbReference type="InterPro" id="IPR012338">
    <property type="entry name" value="Beta-lactam/transpept-like"/>
</dbReference>
<evidence type="ECO:0000256" key="3">
    <source>
        <dbReference type="ARBA" id="ARBA00023136"/>
    </source>
</evidence>
<dbReference type="SUPFAM" id="SSF56601">
    <property type="entry name" value="beta-lactamase/transpeptidase-like"/>
    <property type="match status" value="1"/>
</dbReference>
<evidence type="ECO:0000313" key="8">
    <source>
        <dbReference type="Proteomes" id="UP001652442"/>
    </source>
</evidence>
<dbReference type="Pfam" id="PF03717">
    <property type="entry name" value="PBP_dimer"/>
    <property type="match status" value="1"/>
</dbReference>
<dbReference type="Gene3D" id="3.40.710.10">
    <property type="entry name" value="DD-peptidase/beta-lactamase superfamily"/>
    <property type="match status" value="1"/>
</dbReference>
<sequence length="653" mass="72673">MSQIKKKKKISMGMRKKLFIVFLLILALVFVLIGRLAAIELRSGEKYEKIVLGQQEYSSQTIPFRRGDIVDRKGTILAASTEVYNVILDCSVLTAKEEYLEPTVSALVKYFELDETDLRQKIKDNPKKQYIVLAKKLSYDKVQPFEELQEDEKKGANIKGVWFEKEYIRNYPYNSLASTILGFTTSGNVGIGGIEDYYNETLNGTDGRKYGYLNSDSNFEQTVKEAVSGQNVVSTIDVNIQSIVEEKIKEFNDAYKDNHVKGNGALHIGVILMNPNNGEVLAMANYPNFDCNNAWDLTPYYSQKEIDAMSEEETLDALNTIWNNFCTTYTYEPGSTAKPFTIASGLETGSLTGNETFVCDGGEKIGGHNIRCVNRSGHGTETIKKALMDSCNDALMQMSYKIGANNFCKYQQVFNFGLKTNIDLPGEARTSELIYTLDKMNDTSLATNAFGQNFNVTMIQMISAYSSLVNGGSYYQPHVVSKITDENGNTVKTMEPTLLKETVSKGTSETINSYLESTVAEGTAKTAKVDGYSMGGKTGTAQKLPRKDRNYLVSFIGHVPAKDPELVAYVVVDQPNVADQPHSTYAQHIAREILEEVLPYMNIYPDEEKKGTNANLDITGNIEKNSDSKNTNSGKSKETAAEQENYTGDIFEE</sequence>
<dbReference type="Pfam" id="PF00905">
    <property type="entry name" value="Transpeptidase"/>
    <property type="match status" value="1"/>
</dbReference>
<dbReference type="Gene3D" id="3.90.1310.10">
    <property type="entry name" value="Penicillin-binding protein 2a (Domain 2)"/>
    <property type="match status" value="1"/>
</dbReference>
<keyword evidence="8" id="KW-1185">Reference proteome</keyword>
<organism evidence="7 8">
    <name type="scientific">Brotonthovivens ammoniilytica</name>
    <dbReference type="NCBI Taxonomy" id="2981725"/>
    <lineage>
        <taxon>Bacteria</taxon>
        <taxon>Bacillati</taxon>
        <taxon>Bacillota</taxon>
        <taxon>Clostridia</taxon>
        <taxon>Lachnospirales</taxon>
        <taxon>Lachnospiraceae</taxon>
        <taxon>Brotonthovivens</taxon>
    </lineage>
</organism>
<evidence type="ECO:0000256" key="4">
    <source>
        <dbReference type="SAM" id="MobiDB-lite"/>
    </source>
</evidence>
<evidence type="ECO:0000259" key="5">
    <source>
        <dbReference type="Pfam" id="PF00905"/>
    </source>
</evidence>